<dbReference type="AlphaFoldDB" id="A0A9D4V0T3"/>
<dbReference type="SUPFAM" id="SSF53254">
    <property type="entry name" value="Phosphoglycerate mutase-like"/>
    <property type="match status" value="1"/>
</dbReference>
<dbReference type="OrthoDB" id="354304at2759"/>
<dbReference type="InterPro" id="IPR029033">
    <property type="entry name" value="His_PPase_superfam"/>
</dbReference>
<dbReference type="Proteomes" id="UP000886520">
    <property type="component" value="Chromosome 7"/>
</dbReference>
<sequence>DTLAMGLGTNKVRIYCSPFSRTIDTAKAVAEVVQLDPSQIKCVEHLRERYFGPALELKSHEHYPEILALDEHNSLVGPIGGESVADVAVLLTREGFTKKTIKRRRASAVILKYKLATTDSEVAFIRGLPEL</sequence>
<proteinExistence type="predicted"/>
<dbReference type="PANTHER" id="PTHR47821">
    <property type="entry name" value="PHOSPHOGLYCERATE MUTASE FAMILY PROTEIN"/>
    <property type="match status" value="1"/>
</dbReference>
<reference evidence="1" key="1">
    <citation type="submission" date="2021-01" db="EMBL/GenBank/DDBJ databases">
        <title>Adiantum capillus-veneris genome.</title>
        <authorList>
            <person name="Fang Y."/>
            <person name="Liao Q."/>
        </authorList>
    </citation>
    <scope>NUCLEOTIDE SEQUENCE</scope>
    <source>
        <strain evidence="1">H3</strain>
        <tissue evidence="1">Leaf</tissue>
    </source>
</reference>
<comment type="caution">
    <text evidence="1">The sequence shown here is derived from an EMBL/GenBank/DDBJ whole genome shotgun (WGS) entry which is preliminary data.</text>
</comment>
<organism evidence="1 2">
    <name type="scientific">Adiantum capillus-veneris</name>
    <name type="common">Maidenhair fern</name>
    <dbReference type="NCBI Taxonomy" id="13818"/>
    <lineage>
        <taxon>Eukaryota</taxon>
        <taxon>Viridiplantae</taxon>
        <taxon>Streptophyta</taxon>
        <taxon>Embryophyta</taxon>
        <taxon>Tracheophyta</taxon>
        <taxon>Polypodiopsida</taxon>
        <taxon>Polypodiidae</taxon>
        <taxon>Polypodiales</taxon>
        <taxon>Pteridineae</taxon>
        <taxon>Pteridaceae</taxon>
        <taxon>Vittarioideae</taxon>
        <taxon>Adiantum</taxon>
    </lineage>
</organism>
<gene>
    <name evidence="1" type="ORF">GOP47_0007333</name>
</gene>
<feature type="non-terminal residue" evidence="1">
    <location>
        <position position="1"/>
    </location>
</feature>
<dbReference type="Pfam" id="PF00300">
    <property type="entry name" value="His_Phos_1"/>
    <property type="match status" value="1"/>
</dbReference>
<dbReference type="Gene3D" id="3.40.50.1240">
    <property type="entry name" value="Phosphoglycerate mutase-like"/>
    <property type="match status" value="1"/>
</dbReference>
<dbReference type="PANTHER" id="PTHR47821:SF2">
    <property type="entry name" value="PHOSPHOGLYCERATE MUTASE FAMILY PROTEIN"/>
    <property type="match status" value="1"/>
</dbReference>
<name>A0A9D4V0T3_ADICA</name>
<keyword evidence="2" id="KW-1185">Reference proteome</keyword>
<protein>
    <submittedName>
        <fullName evidence="1">Uncharacterized protein</fullName>
    </submittedName>
</protein>
<evidence type="ECO:0000313" key="2">
    <source>
        <dbReference type="Proteomes" id="UP000886520"/>
    </source>
</evidence>
<dbReference type="InterPro" id="IPR013078">
    <property type="entry name" value="His_Pase_superF_clade-1"/>
</dbReference>
<accession>A0A9D4V0T3</accession>
<dbReference type="EMBL" id="JABFUD020000007">
    <property type="protein sequence ID" value="KAI5077509.1"/>
    <property type="molecule type" value="Genomic_DNA"/>
</dbReference>
<evidence type="ECO:0000313" key="1">
    <source>
        <dbReference type="EMBL" id="KAI5077509.1"/>
    </source>
</evidence>